<dbReference type="InterPro" id="IPR038986">
    <property type="entry name" value="Clr2"/>
</dbReference>
<proteinExistence type="predicted"/>
<feature type="domain" description="Cryptic loci regulator 2 C-terminal" evidence="2">
    <location>
        <begin position="388"/>
        <end position="519"/>
    </location>
</feature>
<feature type="compositionally biased region" description="Basic and acidic residues" evidence="1">
    <location>
        <begin position="167"/>
        <end position="185"/>
    </location>
</feature>
<name>A0ABQ9P5D5_9PEZI</name>
<dbReference type="Pfam" id="PF10383">
    <property type="entry name" value="Clr2"/>
    <property type="match status" value="1"/>
</dbReference>
<dbReference type="PANTHER" id="PTHR38046:SF1">
    <property type="entry name" value="CRYPTIC LOCI REGULATOR 2"/>
    <property type="match status" value="1"/>
</dbReference>
<comment type="caution">
    <text evidence="4">The sequence shown here is derived from an EMBL/GenBank/DDBJ whole genome shotgun (WGS) entry which is preliminary data.</text>
</comment>
<reference evidence="4" key="1">
    <citation type="submission" date="2022-10" db="EMBL/GenBank/DDBJ databases">
        <title>Culturing micro-colonial fungi from biological soil crusts in the Mojave desert and describing Neophaeococcomyces mojavensis, and introducing the new genera and species Taxawa tesnikishii.</title>
        <authorList>
            <person name="Kurbessoian T."/>
            <person name="Stajich J.E."/>
        </authorList>
    </citation>
    <scope>NUCLEOTIDE SEQUENCE</scope>
    <source>
        <strain evidence="4">TK_1</strain>
    </source>
</reference>
<dbReference type="InterPro" id="IPR031915">
    <property type="entry name" value="Clr2_N"/>
</dbReference>
<dbReference type="PANTHER" id="PTHR38046">
    <property type="entry name" value="CRYPTIC LOCI REGULATOR 2"/>
    <property type="match status" value="1"/>
</dbReference>
<dbReference type="InterPro" id="IPR018839">
    <property type="entry name" value="Tscrpt-silencing_Clr2_C"/>
</dbReference>
<feature type="region of interest" description="Disordered" evidence="1">
    <location>
        <begin position="583"/>
        <end position="621"/>
    </location>
</feature>
<feature type="compositionally biased region" description="Polar residues" evidence="1">
    <location>
        <begin position="95"/>
        <end position="104"/>
    </location>
</feature>
<feature type="region of interest" description="Disordered" evidence="1">
    <location>
        <begin position="165"/>
        <end position="239"/>
    </location>
</feature>
<evidence type="ECO:0000259" key="3">
    <source>
        <dbReference type="Pfam" id="PF16761"/>
    </source>
</evidence>
<dbReference type="Proteomes" id="UP001172684">
    <property type="component" value="Unassembled WGS sequence"/>
</dbReference>
<evidence type="ECO:0008006" key="6">
    <source>
        <dbReference type="Google" id="ProtNLM"/>
    </source>
</evidence>
<protein>
    <recommendedName>
        <fullName evidence="6">Cryptic loci regulator 2 N-terminal domain-containing protein</fullName>
    </recommendedName>
</protein>
<feature type="region of interest" description="Disordered" evidence="1">
    <location>
        <begin position="95"/>
        <end position="116"/>
    </location>
</feature>
<keyword evidence="5" id="KW-1185">Reference proteome</keyword>
<dbReference type="EMBL" id="JAPDRL010000002">
    <property type="protein sequence ID" value="KAJ9669523.1"/>
    <property type="molecule type" value="Genomic_DNA"/>
</dbReference>
<dbReference type="Pfam" id="PF16761">
    <property type="entry name" value="Clr2_transil"/>
    <property type="match status" value="1"/>
</dbReference>
<feature type="domain" description="Cryptic loci regulator 2 N-terminal" evidence="3">
    <location>
        <begin position="79"/>
        <end position="160"/>
    </location>
</feature>
<evidence type="ECO:0000313" key="5">
    <source>
        <dbReference type="Proteomes" id="UP001172684"/>
    </source>
</evidence>
<sequence length="653" mass="72080">MTRFFPLYVRRSDGKLEIAAKGKREPNQPLPAQLDQTPDSKGICDYYREISVDEVKHLDWRRKLGGMLVRELGGQDDQALPENYRLYEHIKSKANASDGKTTKATKNHAGGGHDRQDAYLYGHPLGRKKRYRSPAEFFPHLLWLVTDKAGDPDNCTCAICSPEQLEEEKPAKDSKAAIKKEEIHARPPGRISPIVEIPARPSSIDRNPPAPIARRPSATPANVSAFTPPTPTPLPQPRSLDQQIDAQYNKFIFRPGELIWFNRGVAWGLGIILRRYYLSTSPLIRAYIIQPLSHPLSHPPTATITQEAELRPWLAWSAPQYTNKYLAERPTTYDMLDWQAYLDGRIGPGDVEVDGSIMAAKAIDASFTLFDLVKTSAPAPGVEERRWNGLFLGGEKAWIGEPVRLRMGSGSDVLVIIEIIEKVASQFAAGSSAGGAGAAGGGAGGAKTSTISLIGDIYTFCSVPLSASVPDDRHLPLRMREDLHFRNQVTALAQSKGYWKLVKSMARLDIADLKGRWYESSLLLPILHPDYHERVRRGDIGDAGVWMNARGDGLPQGSPGTRKPERRDAFGRAVPVGTRIVEGIEPPVQPPQVQQQQQGMGHVGGDQLMQDQGPDGGHVALDDFMNLDDIEQMEQSGLPGFGQEYGGQEHSYF</sequence>
<gene>
    <name evidence="4" type="ORF">H2201_000390</name>
</gene>
<evidence type="ECO:0000256" key="1">
    <source>
        <dbReference type="SAM" id="MobiDB-lite"/>
    </source>
</evidence>
<evidence type="ECO:0000313" key="4">
    <source>
        <dbReference type="EMBL" id="KAJ9669523.1"/>
    </source>
</evidence>
<evidence type="ECO:0000259" key="2">
    <source>
        <dbReference type="Pfam" id="PF10383"/>
    </source>
</evidence>
<accession>A0ABQ9P5D5</accession>
<organism evidence="4 5">
    <name type="scientific">Coniosporium apollinis</name>
    <dbReference type="NCBI Taxonomy" id="61459"/>
    <lineage>
        <taxon>Eukaryota</taxon>
        <taxon>Fungi</taxon>
        <taxon>Dikarya</taxon>
        <taxon>Ascomycota</taxon>
        <taxon>Pezizomycotina</taxon>
        <taxon>Dothideomycetes</taxon>
        <taxon>Dothideomycetes incertae sedis</taxon>
        <taxon>Coniosporium</taxon>
    </lineage>
</organism>